<dbReference type="EMBL" id="QXFW01004516">
    <property type="protein sequence ID" value="KAE8965388.1"/>
    <property type="molecule type" value="Genomic_DNA"/>
</dbReference>
<dbReference type="EMBL" id="QXGC01004519">
    <property type="protein sequence ID" value="KAE9169002.1"/>
    <property type="molecule type" value="Genomic_DNA"/>
</dbReference>
<evidence type="ECO:0000313" key="3">
    <source>
        <dbReference type="EMBL" id="KAE9064457.1"/>
    </source>
</evidence>
<evidence type="ECO:0000313" key="1">
    <source>
        <dbReference type="EMBL" id="KAE8920024.1"/>
    </source>
</evidence>
<gene>
    <name evidence="4" type="ORF">PF004_g28327</name>
    <name evidence="3" type="ORF">PF007_g29191</name>
    <name evidence="1" type="ORF">PF009_g29680</name>
    <name evidence="2" type="ORF">PF011_g28308</name>
</gene>
<proteinExistence type="predicted"/>
<name>A0A6A3PXI6_9STRA</name>
<evidence type="ECO:0000313" key="5">
    <source>
        <dbReference type="Proteomes" id="UP000429523"/>
    </source>
</evidence>
<evidence type="ECO:0000313" key="2">
    <source>
        <dbReference type="EMBL" id="KAE8965388.1"/>
    </source>
</evidence>
<evidence type="ECO:0000313" key="6">
    <source>
        <dbReference type="Proteomes" id="UP000441208"/>
    </source>
</evidence>
<dbReference type="Proteomes" id="UP000441208">
    <property type="component" value="Unassembled WGS sequence"/>
</dbReference>
<dbReference type="EMBL" id="QXGF01004282">
    <property type="protein sequence ID" value="KAE8920024.1"/>
    <property type="molecule type" value="Genomic_DNA"/>
</dbReference>
<protein>
    <submittedName>
        <fullName evidence="3">Uncharacterized protein</fullName>
    </submittedName>
</protein>
<evidence type="ECO:0000313" key="7">
    <source>
        <dbReference type="Proteomes" id="UP000460718"/>
    </source>
</evidence>
<accession>A0A6A3PXI6</accession>
<reference evidence="5 6" key="1">
    <citation type="submission" date="2018-08" db="EMBL/GenBank/DDBJ databases">
        <title>Genomic investigation of the strawberry pathogen Phytophthora fragariae indicates pathogenicity is determined by transcriptional variation in three key races.</title>
        <authorList>
            <person name="Adams T.M."/>
            <person name="Armitage A.D."/>
            <person name="Sobczyk M.K."/>
            <person name="Bates H.J."/>
            <person name="Dunwell J.M."/>
            <person name="Nellist C.F."/>
            <person name="Harrison R.J."/>
        </authorList>
    </citation>
    <scope>NUCLEOTIDE SEQUENCE [LARGE SCALE GENOMIC DNA]</scope>
    <source>
        <strain evidence="4 8">BC-23</strain>
        <strain evidence="3 6">NOV-71</strain>
        <strain evidence="1 5">NOV-9</strain>
        <strain evidence="2 7">SCRP245</strain>
    </source>
</reference>
<comment type="caution">
    <text evidence="3">The sequence shown here is derived from an EMBL/GenBank/DDBJ whole genome shotgun (WGS) entry which is preliminary data.</text>
</comment>
<sequence>MLVRYLLKTNDVGIVYDGLLGTQLEADSDADLAGNRDNRRSVSGKLLMLCGAPVL</sequence>
<evidence type="ECO:0000313" key="8">
    <source>
        <dbReference type="Proteomes" id="UP000476176"/>
    </source>
</evidence>
<dbReference type="EMBL" id="QXFZ01004392">
    <property type="protein sequence ID" value="KAE9064457.1"/>
    <property type="molecule type" value="Genomic_DNA"/>
</dbReference>
<evidence type="ECO:0000313" key="4">
    <source>
        <dbReference type="EMBL" id="KAE9169002.1"/>
    </source>
</evidence>
<dbReference type="Proteomes" id="UP000476176">
    <property type="component" value="Unassembled WGS sequence"/>
</dbReference>
<dbReference type="AlphaFoldDB" id="A0A6A3PXI6"/>
<organism evidence="3 6">
    <name type="scientific">Phytophthora fragariae</name>
    <dbReference type="NCBI Taxonomy" id="53985"/>
    <lineage>
        <taxon>Eukaryota</taxon>
        <taxon>Sar</taxon>
        <taxon>Stramenopiles</taxon>
        <taxon>Oomycota</taxon>
        <taxon>Peronosporomycetes</taxon>
        <taxon>Peronosporales</taxon>
        <taxon>Peronosporaceae</taxon>
        <taxon>Phytophthora</taxon>
    </lineage>
</organism>
<dbReference type="Proteomes" id="UP000460718">
    <property type="component" value="Unassembled WGS sequence"/>
</dbReference>
<dbReference type="Proteomes" id="UP000429523">
    <property type="component" value="Unassembled WGS sequence"/>
</dbReference>